<keyword evidence="2" id="KW-1185">Reference proteome</keyword>
<accession>A0A7K1SM44</accession>
<comment type="caution">
    <text evidence="1">The sequence shown here is derived from an EMBL/GenBank/DDBJ whole genome shotgun (WGS) entry which is preliminary data.</text>
</comment>
<proteinExistence type="predicted"/>
<dbReference type="AlphaFoldDB" id="A0A7K1SM44"/>
<protein>
    <submittedName>
        <fullName evidence="1">Uncharacterized protein</fullName>
    </submittedName>
</protein>
<organism evidence="1 2">
    <name type="scientific">Spirosoma arboris</name>
    <dbReference type="NCBI Taxonomy" id="2682092"/>
    <lineage>
        <taxon>Bacteria</taxon>
        <taxon>Pseudomonadati</taxon>
        <taxon>Bacteroidota</taxon>
        <taxon>Cytophagia</taxon>
        <taxon>Cytophagales</taxon>
        <taxon>Cytophagaceae</taxon>
        <taxon>Spirosoma</taxon>
    </lineage>
</organism>
<reference evidence="1 2" key="1">
    <citation type="submission" date="2019-12" db="EMBL/GenBank/DDBJ databases">
        <title>Spirosoma sp. HMF4905 genome sequencing and assembly.</title>
        <authorList>
            <person name="Kang H."/>
            <person name="Cha I."/>
            <person name="Kim H."/>
            <person name="Joh K."/>
        </authorList>
    </citation>
    <scope>NUCLEOTIDE SEQUENCE [LARGE SCALE GENOMIC DNA]</scope>
    <source>
        <strain evidence="1 2">HMF4905</strain>
    </source>
</reference>
<sequence>MKKGSVKRSQFQFFSITDATTKTALVEGDEAYITVMTSSNPASIRRQIGRDTAKAIAANGGLASVTSYLPEWEIVDFSFGKVPLDVPVASGSYLSNIAPTSTVGNVGYVERIRNADVGFKEYVDIKASNTTYPLNVCIETVHYVPADTISA</sequence>
<gene>
    <name evidence="1" type="ORF">GO755_32905</name>
</gene>
<evidence type="ECO:0000313" key="2">
    <source>
        <dbReference type="Proteomes" id="UP000436006"/>
    </source>
</evidence>
<dbReference type="EMBL" id="WPIN01000019">
    <property type="protein sequence ID" value="MVM34875.1"/>
    <property type="molecule type" value="Genomic_DNA"/>
</dbReference>
<name>A0A7K1SM44_9BACT</name>
<evidence type="ECO:0000313" key="1">
    <source>
        <dbReference type="EMBL" id="MVM34875.1"/>
    </source>
</evidence>
<dbReference type="Proteomes" id="UP000436006">
    <property type="component" value="Unassembled WGS sequence"/>
</dbReference>
<dbReference type="RefSeq" id="WP_157589696.1">
    <property type="nucleotide sequence ID" value="NZ_WPIN01000019.1"/>
</dbReference>